<accession>X0U2H5</accession>
<gene>
    <name evidence="1" type="ORF">S01H1_24442</name>
</gene>
<reference evidence="1" key="1">
    <citation type="journal article" date="2014" name="Front. Microbiol.">
        <title>High frequency of phylogenetically diverse reductive dehalogenase-homologous genes in deep subseafloor sedimentary metagenomes.</title>
        <authorList>
            <person name="Kawai M."/>
            <person name="Futagami T."/>
            <person name="Toyoda A."/>
            <person name="Takaki Y."/>
            <person name="Nishi S."/>
            <person name="Hori S."/>
            <person name="Arai W."/>
            <person name="Tsubouchi T."/>
            <person name="Morono Y."/>
            <person name="Uchiyama I."/>
            <person name="Ito T."/>
            <person name="Fujiyama A."/>
            <person name="Inagaki F."/>
            <person name="Takami H."/>
        </authorList>
    </citation>
    <scope>NUCLEOTIDE SEQUENCE</scope>
    <source>
        <strain evidence="1">Expedition CK06-06</strain>
    </source>
</reference>
<dbReference type="AlphaFoldDB" id="X0U2H5"/>
<proteinExistence type="predicted"/>
<comment type="caution">
    <text evidence="1">The sequence shown here is derived from an EMBL/GenBank/DDBJ whole genome shotgun (WGS) entry which is preliminary data.</text>
</comment>
<evidence type="ECO:0000313" key="1">
    <source>
        <dbReference type="EMBL" id="GAF94602.1"/>
    </source>
</evidence>
<dbReference type="EMBL" id="BARS01014557">
    <property type="protein sequence ID" value="GAF94602.1"/>
    <property type="molecule type" value="Genomic_DNA"/>
</dbReference>
<sequence length="52" mass="5702">SRDLRSADQRVTKLLDTSEDLIALIADSGVETSDAPLIRVVVETAKRISTEF</sequence>
<name>X0U2H5_9ZZZZ</name>
<protein>
    <submittedName>
        <fullName evidence="1">Uncharacterized protein</fullName>
    </submittedName>
</protein>
<organism evidence="1">
    <name type="scientific">marine sediment metagenome</name>
    <dbReference type="NCBI Taxonomy" id="412755"/>
    <lineage>
        <taxon>unclassified sequences</taxon>
        <taxon>metagenomes</taxon>
        <taxon>ecological metagenomes</taxon>
    </lineage>
</organism>
<feature type="non-terminal residue" evidence="1">
    <location>
        <position position="1"/>
    </location>
</feature>
<feature type="non-terminal residue" evidence="1">
    <location>
        <position position="52"/>
    </location>
</feature>